<evidence type="ECO:0000313" key="2">
    <source>
        <dbReference type="EMBL" id="KAJ7709928.1"/>
    </source>
</evidence>
<organism evidence="2 3">
    <name type="scientific">Mycena rosella</name>
    <name type="common">Pink bonnet</name>
    <name type="synonym">Agaricus rosellus</name>
    <dbReference type="NCBI Taxonomy" id="1033263"/>
    <lineage>
        <taxon>Eukaryota</taxon>
        <taxon>Fungi</taxon>
        <taxon>Dikarya</taxon>
        <taxon>Basidiomycota</taxon>
        <taxon>Agaricomycotina</taxon>
        <taxon>Agaricomycetes</taxon>
        <taxon>Agaricomycetidae</taxon>
        <taxon>Agaricales</taxon>
        <taxon>Marasmiineae</taxon>
        <taxon>Mycenaceae</taxon>
        <taxon>Mycena</taxon>
    </lineage>
</organism>
<sequence length="283" mass="31364">MQETAAHEREGQKLQTYTEISSALSKISTSAATSVAPTLADIMLKHEQCKHRAAESFKALGGVWEQVFDVFVSEVAHVIDARLQDAITTLKAEGEHAVKEIAGGAVGSLKQTTASDYVVSYDRKRARTRGPAEKENEESRSGRGPSRDRDHKRRRFASRSSSPDSHDRRSSRHNVDSSIEDILTQMKHKIDQQAHSLQQLTKENSEVSFESIPGVEQLTRSPYHQLKTTLKQTTVPSTSSCSSFSVSSTPQEPKASGSRSAHTTPTRPRLSLDYFRTALQDEQ</sequence>
<feature type="compositionally biased region" description="Low complexity" evidence="1">
    <location>
        <begin position="233"/>
        <end position="250"/>
    </location>
</feature>
<gene>
    <name evidence="2" type="ORF">B0H17DRAFT_1029833</name>
</gene>
<evidence type="ECO:0000256" key="1">
    <source>
        <dbReference type="SAM" id="MobiDB-lite"/>
    </source>
</evidence>
<feature type="region of interest" description="Disordered" evidence="1">
    <location>
        <begin position="230"/>
        <end position="283"/>
    </location>
</feature>
<feature type="compositionally biased region" description="Polar residues" evidence="1">
    <location>
        <begin position="257"/>
        <end position="266"/>
    </location>
</feature>
<reference evidence="2" key="1">
    <citation type="submission" date="2023-03" db="EMBL/GenBank/DDBJ databases">
        <title>Massive genome expansion in bonnet fungi (Mycena s.s.) driven by repeated elements and novel gene families across ecological guilds.</title>
        <authorList>
            <consortium name="Lawrence Berkeley National Laboratory"/>
            <person name="Harder C.B."/>
            <person name="Miyauchi S."/>
            <person name="Viragh M."/>
            <person name="Kuo A."/>
            <person name="Thoen E."/>
            <person name="Andreopoulos B."/>
            <person name="Lu D."/>
            <person name="Skrede I."/>
            <person name="Drula E."/>
            <person name="Henrissat B."/>
            <person name="Morin E."/>
            <person name="Kohler A."/>
            <person name="Barry K."/>
            <person name="LaButti K."/>
            <person name="Morin E."/>
            <person name="Salamov A."/>
            <person name="Lipzen A."/>
            <person name="Mereny Z."/>
            <person name="Hegedus B."/>
            <person name="Baldrian P."/>
            <person name="Stursova M."/>
            <person name="Weitz H."/>
            <person name="Taylor A."/>
            <person name="Grigoriev I.V."/>
            <person name="Nagy L.G."/>
            <person name="Martin F."/>
            <person name="Kauserud H."/>
        </authorList>
    </citation>
    <scope>NUCLEOTIDE SEQUENCE</scope>
    <source>
        <strain evidence="2">CBHHK067</strain>
    </source>
</reference>
<feature type="compositionally biased region" description="Basic and acidic residues" evidence="1">
    <location>
        <begin position="130"/>
        <end position="149"/>
    </location>
</feature>
<protein>
    <submittedName>
        <fullName evidence="2">Uncharacterized protein</fullName>
    </submittedName>
</protein>
<evidence type="ECO:0000313" key="3">
    <source>
        <dbReference type="Proteomes" id="UP001221757"/>
    </source>
</evidence>
<keyword evidence="3" id="KW-1185">Reference proteome</keyword>
<name>A0AAD7H197_MYCRO</name>
<feature type="region of interest" description="Disordered" evidence="1">
    <location>
        <begin position="120"/>
        <end position="176"/>
    </location>
</feature>
<proteinExistence type="predicted"/>
<comment type="caution">
    <text evidence="2">The sequence shown here is derived from an EMBL/GenBank/DDBJ whole genome shotgun (WGS) entry which is preliminary data.</text>
</comment>
<dbReference type="EMBL" id="JARKIE010000002">
    <property type="protein sequence ID" value="KAJ7709928.1"/>
    <property type="molecule type" value="Genomic_DNA"/>
</dbReference>
<dbReference type="Proteomes" id="UP001221757">
    <property type="component" value="Unassembled WGS sequence"/>
</dbReference>
<dbReference type="AlphaFoldDB" id="A0AAD7H197"/>
<accession>A0AAD7H197</accession>